<proteinExistence type="predicted"/>
<dbReference type="EMBL" id="ML208744">
    <property type="protein sequence ID" value="TFK60674.1"/>
    <property type="molecule type" value="Genomic_DNA"/>
</dbReference>
<accession>A0ACD3A5L6</accession>
<evidence type="ECO:0000313" key="1">
    <source>
        <dbReference type="EMBL" id="TFK60674.1"/>
    </source>
</evidence>
<gene>
    <name evidence="1" type="ORF">BDN72DRAFT_904764</name>
</gene>
<reference evidence="1 2" key="1">
    <citation type="journal article" date="2019" name="Nat. Ecol. Evol.">
        <title>Megaphylogeny resolves global patterns of mushroom evolution.</title>
        <authorList>
            <person name="Varga T."/>
            <person name="Krizsan K."/>
            <person name="Foldi C."/>
            <person name="Dima B."/>
            <person name="Sanchez-Garcia M."/>
            <person name="Sanchez-Ramirez S."/>
            <person name="Szollosi G.J."/>
            <person name="Szarkandi J.G."/>
            <person name="Papp V."/>
            <person name="Albert L."/>
            <person name="Andreopoulos W."/>
            <person name="Angelini C."/>
            <person name="Antonin V."/>
            <person name="Barry K.W."/>
            <person name="Bougher N.L."/>
            <person name="Buchanan P."/>
            <person name="Buyck B."/>
            <person name="Bense V."/>
            <person name="Catcheside P."/>
            <person name="Chovatia M."/>
            <person name="Cooper J."/>
            <person name="Damon W."/>
            <person name="Desjardin D."/>
            <person name="Finy P."/>
            <person name="Geml J."/>
            <person name="Haridas S."/>
            <person name="Hughes K."/>
            <person name="Justo A."/>
            <person name="Karasinski D."/>
            <person name="Kautmanova I."/>
            <person name="Kiss B."/>
            <person name="Kocsube S."/>
            <person name="Kotiranta H."/>
            <person name="LaButti K.M."/>
            <person name="Lechner B.E."/>
            <person name="Liimatainen K."/>
            <person name="Lipzen A."/>
            <person name="Lukacs Z."/>
            <person name="Mihaltcheva S."/>
            <person name="Morgado L.N."/>
            <person name="Niskanen T."/>
            <person name="Noordeloos M.E."/>
            <person name="Ohm R.A."/>
            <person name="Ortiz-Santana B."/>
            <person name="Ovrebo C."/>
            <person name="Racz N."/>
            <person name="Riley R."/>
            <person name="Savchenko A."/>
            <person name="Shiryaev A."/>
            <person name="Soop K."/>
            <person name="Spirin V."/>
            <person name="Szebenyi C."/>
            <person name="Tomsovsky M."/>
            <person name="Tulloss R.E."/>
            <person name="Uehling J."/>
            <person name="Grigoriev I.V."/>
            <person name="Vagvolgyi C."/>
            <person name="Papp T."/>
            <person name="Martin F.M."/>
            <person name="Miettinen O."/>
            <person name="Hibbett D.S."/>
            <person name="Nagy L.G."/>
        </authorList>
    </citation>
    <scope>NUCLEOTIDE SEQUENCE [LARGE SCALE GENOMIC DNA]</scope>
    <source>
        <strain evidence="1 2">NL-1719</strain>
    </source>
</reference>
<name>A0ACD3A5L6_9AGAR</name>
<organism evidence="1 2">
    <name type="scientific">Pluteus cervinus</name>
    <dbReference type="NCBI Taxonomy" id="181527"/>
    <lineage>
        <taxon>Eukaryota</taxon>
        <taxon>Fungi</taxon>
        <taxon>Dikarya</taxon>
        <taxon>Basidiomycota</taxon>
        <taxon>Agaricomycotina</taxon>
        <taxon>Agaricomycetes</taxon>
        <taxon>Agaricomycetidae</taxon>
        <taxon>Agaricales</taxon>
        <taxon>Pluteineae</taxon>
        <taxon>Pluteaceae</taxon>
        <taxon>Pluteus</taxon>
    </lineage>
</organism>
<evidence type="ECO:0000313" key="2">
    <source>
        <dbReference type="Proteomes" id="UP000308600"/>
    </source>
</evidence>
<sequence>MEKMLAEGVTERERNEWDANHNRGEHLATVFGWNKPFSKWPSLTLLHQRLKKEFAAYASQEEFIRLVNFANAMVVYYFPGVAIRFQNKVEEWIKRSNGEKVPHFGYFDNYCWNACFRDQPRVQCKPHTDHKNVVGVCVVIVYEKPNCNFDHKMRSWLVIWDAGIIVEAPPWTALIYPSSLFLHFNIDIQDIDILTLDGDDVPSLDEKEKWQQSSKEGRGSIVFFNQASMFHIETGEVTLTEAKAEGLPSERDFSADFTYLFPSAHVSSTFNTTSTSATTASTSTSATSATITTAPLLAKID</sequence>
<dbReference type="Proteomes" id="UP000308600">
    <property type="component" value="Unassembled WGS sequence"/>
</dbReference>
<keyword evidence="2" id="KW-1185">Reference proteome</keyword>
<protein>
    <submittedName>
        <fullName evidence="1">Uncharacterized protein</fullName>
    </submittedName>
</protein>